<feature type="coiled-coil region" evidence="1">
    <location>
        <begin position="48"/>
        <end position="75"/>
    </location>
</feature>
<evidence type="ECO:0000313" key="3">
    <source>
        <dbReference type="EMBL" id="KOB75433.1"/>
    </source>
</evidence>
<gene>
    <name evidence="3" type="ORF">OBRU01_07519</name>
</gene>
<feature type="domain" description="FP protein C-terminal" evidence="2">
    <location>
        <begin position="174"/>
        <end position="226"/>
    </location>
</feature>
<dbReference type="Pfam" id="PF25298">
    <property type="entry name" value="Baculo_FP_2nd"/>
    <property type="match status" value="1"/>
</dbReference>
<keyword evidence="4" id="KW-1185">Reference proteome</keyword>
<protein>
    <submittedName>
        <fullName evidence="3">Zinc finger DNA binding protein</fullName>
    </submittedName>
</protein>
<accession>A0A0L7LIN9</accession>
<comment type="caution">
    <text evidence="3">The sequence shown here is derived from an EMBL/GenBank/DDBJ whole genome shotgun (WGS) entry which is preliminary data.</text>
</comment>
<name>A0A0L7LIN9_OPEBR</name>
<dbReference type="InterPro" id="IPR057251">
    <property type="entry name" value="FP_C"/>
</dbReference>
<reference evidence="3 4" key="1">
    <citation type="journal article" date="2015" name="Genome Biol. Evol.">
        <title>The genome of winter moth (Operophtera brumata) provides a genomic perspective on sexual dimorphism and phenology.</title>
        <authorList>
            <person name="Derks M.F."/>
            <person name="Smit S."/>
            <person name="Salis L."/>
            <person name="Schijlen E."/>
            <person name="Bossers A."/>
            <person name="Mateman C."/>
            <person name="Pijl A.S."/>
            <person name="de Ridder D."/>
            <person name="Groenen M.A."/>
            <person name="Visser M.E."/>
            <person name="Megens H.J."/>
        </authorList>
    </citation>
    <scope>NUCLEOTIDE SEQUENCE [LARGE SCALE GENOMIC DNA]</scope>
    <source>
        <strain evidence="3">WM2013NL</strain>
        <tissue evidence="3">Head and thorax</tissue>
    </source>
</reference>
<dbReference type="Proteomes" id="UP000037510">
    <property type="component" value="Unassembled WGS sequence"/>
</dbReference>
<organism evidence="3 4">
    <name type="scientific">Operophtera brumata</name>
    <name type="common">Winter moth</name>
    <name type="synonym">Phalaena brumata</name>
    <dbReference type="NCBI Taxonomy" id="104452"/>
    <lineage>
        <taxon>Eukaryota</taxon>
        <taxon>Metazoa</taxon>
        <taxon>Ecdysozoa</taxon>
        <taxon>Arthropoda</taxon>
        <taxon>Hexapoda</taxon>
        <taxon>Insecta</taxon>
        <taxon>Pterygota</taxon>
        <taxon>Neoptera</taxon>
        <taxon>Endopterygota</taxon>
        <taxon>Lepidoptera</taxon>
        <taxon>Glossata</taxon>
        <taxon>Ditrysia</taxon>
        <taxon>Geometroidea</taxon>
        <taxon>Geometridae</taxon>
        <taxon>Larentiinae</taxon>
        <taxon>Operophtera</taxon>
    </lineage>
</organism>
<dbReference type="AlphaFoldDB" id="A0A0L7LIN9"/>
<proteinExistence type="predicted"/>
<keyword evidence="1" id="KW-0175">Coiled coil</keyword>
<dbReference type="EMBL" id="JTDY01000920">
    <property type="protein sequence ID" value="KOB75433.1"/>
    <property type="molecule type" value="Genomic_DNA"/>
</dbReference>
<sequence length="229" mass="26397">MLKDLKDEQDKRSDQICSAVEVIRLSFDFLAEKHNALQNRVEQLEVGRKADAQHIKSLEDRLDGLERNSRSTCLEIRNIPAPTSESKTALLETFINTSKVLNVPITHSDVKDIFRITNKNSANRTIIVDLTSALIKEKMVFMYRKFNKGTSKLTTEHLHISGPTKQIFISENLTPKMKRLFYLAREFAKGNDYMFCWVSHGKIFLRKRENGTLIRVLSENDLDNIKNAK</sequence>
<evidence type="ECO:0000259" key="2">
    <source>
        <dbReference type="Pfam" id="PF25298"/>
    </source>
</evidence>
<evidence type="ECO:0000256" key="1">
    <source>
        <dbReference type="SAM" id="Coils"/>
    </source>
</evidence>
<evidence type="ECO:0000313" key="4">
    <source>
        <dbReference type="Proteomes" id="UP000037510"/>
    </source>
</evidence>